<keyword evidence="2" id="KW-0479">Metal-binding</keyword>
<organism evidence="3 4">
    <name type="scientific">Propionicimonas paludicola</name>
    <dbReference type="NCBI Taxonomy" id="185243"/>
    <lineage>
        <taxon>Bacteria</taxon>
        <taxon>Bacillati</taxon>
        <taxon>Actinomycetota</taxon>
        <taxon>Actinomycetes</taxon>
        <taxon>Propionibacteriales</taxon>
        <taxon>Nocardioidaceae</taxon>
        <taxon>Propionicimonas</taxon>
    </lineage>
</organism>
<feature type="binding site" evidence="2">
    <location>
        <position position="94"/>
    </location>
    <ligand>
        <name>Zn(2+)</name>
        <dbReference type="ChEBI" id="CHEBI:29105"/>
        <label>1</label>
        <note>catalytic</note>
    </ligand>
</feature>
<name>A0A2A9CMZ9_9ACTN</name>
<dbReference type="NCBIfam" id="TIGR00167">
    <property type="entry name" value="cbbA"/>
    <property type="match status" value="1"/>
</dbReference>
<keyword evidence="2" id="KW-0862">Zinc</keyword>
<accession>A0A2A9CMZ9</accession>
<dbReference type="InterPro" id="IPR000771">
    <property type="entry name" value="FBA_II"/>
</dbReference>
<feature type="binding site" evidence="2">
    <location>
        <position position="196"/>
    </location>
    <ligand>
        <name>Zn(2+)</name>
        <dbReference type="ChEBI" id="CHEBI:29105"/>
        <label>1</label>
        <note>catalytic</note>
    </ligand>
</feature>
<dbReference type="InterPro" id="IPR013785">
    <property type="entry name" value="Aldolase_TIM"/>
</dbReference>
<comment type="caution">
    <text evidence="3">The sequence shown here is derived from an EMBL/GenBank/DDBJ whole genome shotgun (WGS) entry which is preliminary data.</text>
</comment>
<feature type="binding site" evidence="2">
    <location>
        <position position="115"/>
    </location>
    <ligand>
        <name>Zn(2+)</name>
        <dbReference type="ChEBI" id="CHEBI:29105"/>
        <label>2</label>
    </ligand>
</feature>
<dbReference type="PANTHER" id="PTHR30304">
    <property type="entry name" value="D-TAGATOSE-1,6-BISPHOSPHATE ALDOLASE"/>
    <property type="match status" value="1"/>
</dbReference>
<evidence type="ECO:0000256" key="2">
    <source>
        <dbReference type="PIRSR" id="PIRSR001359-3"/>
    </source>
</evidence>
<dbReference type="PROSITE" id="PS00806">
    <property type="entry name" value="ALDOLASE_CLASS_II_2"/>
    <property type="match status" value="1"/>
</dbReference>
<evidence type="ECO:0000313" key="3">
    <source>
        <dbReference type="EMBL" id="PFG15561.1"/>
    </source>
</evidence>
<dbReference type="Pfam" id="PF01116">
    <property type="entry name" value="F_bP_aldolase"/>
    <property type="match status" value="1"/>
</dbReference>
<dbReference type="GO" id="GO:0016832">
    <property type="term" value="F:aldehyde-lyase activity"/>
    <property type="evidence" value="ECO:0007669"/>
    <property type="project" value="InterPro"/>
</dbReference>
<dbReference type="InterPro" id="IPR050246">
    <property type="entry name" value="Class_II_FBP_aldolase"/>
</dbReference>
<dbReference type="GO" id="GO:0008270">
    <property type="term" value="F:zinc ion binding"/>
    <property type="evidence" value="ECO:0007669"/>
    <property type="project" value="InterPro"/>
</dbReference>
<dbReference type="EMBL" id="PDJC01000001">
    <property type="protein sequence ID" value="PFG15561.1"/>
    <property type="molecule type" value="Genomic_DNA"/>
</dbReference>
<dbReference type="Proteomes" id="UP000226079">
    <property type="component" value="Unassembled WGS sequence"/>
</dbReference>
<comment type="cofactor">
    <cofactor evidence="2">
        <name>Zn(2+)</name>
        <dbReference type="ChEBI" id="CHEBI:29105"/>
    </cofactor>
    <text evidence="2">Binds 2 Zn(2+) ions per subunit. One is catalytic and the other provides a structural contribution.</text>
</comment>
<dbReference type="PANTHER" id="PTHR30304:SF0">
    <property type="entry name" value="D-TAGATOSE-1,6-BISPHOSPHATE ALDOLASE SUBUNIT GATY-RELATED"/>
    <property type="match status" value="1"/>
</dbReference>
<feature type="binding site" evidence="2">
    <location>
        <position position="152"/>
    </location>
    <ligand>
        <name>Zn(2+)</name>
        <dbReference type="ChEBI" id="CHEBI:29105"/>
        <label>2</label>
    </ligand>
</feature>
<feature type="active site" description="Proton donor" evidence="1">
    <location>
        <position position="93"/>
    </location>
</feature>
<dbReference type="PIRSF" id="PIRSF001359">
    <property type="entry name" value="F_bP_aldolase_II"/>
    <property type="match status" value="1"/>
</dbReference>
<reference evidence="3 4" key="1">
    <citation type="submission" date="2017-10" db="EMBL/GenBank/DDBJ databases">
        <title>Sequencing the genomes of 1000 actinobacteria strains.</title>
        <authorList>
            <person name="Klenk H.-P."/>
        </authorList>
    </citation>
    <scope>NUCLEOTIDE SEQUENCE [LARGE SCALE GENOMIC DNA]</scope>
    <source>
        <strain evidence="3 4">DSM 15597</strain>
    </source>
</reference>
<dbReference type="CDD" id="cd00947">
    <property type="entry name" value="TBP_aldolase_IIB"/>
    <property type="match status" value="1"/>
</dbReference>
<dbReference type="AlphaFoldDB" id="A0A2A9CMZ9"/>
<sequence length="341" mass="36025">MKTQGKGYLDMALITLREALDHARRGGFGIGAFNVTDAGQTEAVLAAARETQSPVIVQTIAGASAFLSDEVYWDVLHTIIGHYPDVPVVLHLDHGPTVETCKRAIRAGFSSVMIDGSIDHATKKVNSFDENVAVTKEVVDFAHARGVSVEGELGTIGGSEDGSVHAQIVLADPDQAAEFVERTGVDALAVAIGTSHGAYKFSAPPDSSVLHMDLITEIAGRIPNTHLVMHGSSSLPADLRRVINEHGGALPESWGVPEDEKARSTKLGVTKINQGMDSHMAFAAALRTSLTEDRVTVDPAPAIYAGGRAMQQMIAGRMAVFGQAGQAAGWTPSEFVPAREV</sequence>
<proteinExistence type="predicted"/>
<dbReference type="Gene3D" id="3.20.20.70">
    <property type="entry name" value="Aldolase class I"/>
    <property type="match status" value="1"/>
</dbReference>
<dbReference type="PROSITE" id="PS00602">
    <property type="entry name" value="ALDOLASE_CLASS_II_1"/>
    <property type="match status" value="1"/>
</dbReference>
<evidence type="ECO:0000256" key="1">
    <source>
        <dbReference type="PIRSR" id="PIRSR001359-1"/>
    </source>
</evidence>
<feature type="binding site" evidence="2">
    <location>
        <position position="230"/>
    </location>
    <ligand>
        <name>Zn(2+)</name>
        <dbReference type="ChEBI" id="CHEBI:29105"/>
        <label>1</label>
        <note>catalytic</note>
    </ligand>
</feature>
<evidence type="ECO:0000313" key="4">
    <source>
        <dbReference type="Proteomes" id="UP000226079"/>
    </source>
</evidence>
<dbReference type="GO" id="GO:0005975">
    <property type="term" value="P:carbohydrate metabolic process"/>
    <property type="evidence" value="ECO:0007669"/>
    <property type="project" value="InterPro"/>
</dbReference>
<gene>
    <name evidence="3" type="ORF">ATK74_0081</name>
</gene>
<protein>
    <submittedName>
        <fullName evidence="3">Fructose-bisphosphate aldolase</fullName>
    </submittedName>
</protein>
<dbReference type="SUPFAM" id="SSF51569">
    <property type="entry name" value="Aldolase"/>
    <property type="match status" value="1"/>
</dbReference>
<keyword evidence="4" id="KW-1185">Reference proteome</keyword>